<dbReference type="EMBL" id="CP095074">
    <property type="protein sequence ID" value="UOQ92234.1"/>
    <property type="molecule type" value="Genomic_DNA"/>
</dbReference>
<keyword evidence="3" id="KW-1185">Reference proteome</keyword>
<dbReference type="InterPro" id="IPR006750">
    <property type="entry name" value="YdcZ"/>
</dbReference>
<dbReference type="RefSeq" id="WP_244751844.1">
    <property type="nucleotide sequence ID" value="NZ_CP095074.1"/>
</dbReference>
<feature type="transmembrane region" description="Helical" evidence="1">
    <location>
        <begin position="67"/>
        <end position="87"/>
    </location>
</feature>
<dbReference type="Proteomes" id="UP000831880">
    <property type="component" value="Chromosome"/>
</dbReference>
<proteinExistence type="predicted"/>
<feature type="transmembrane region" description="Helical" evidence="1">
    <location>
        <begin position="35"/>
        <end position="55"/>
    </location>
</feature>
<keyword evidence="1" id="KW-0812">Transmembrane</keyword>
<keyword evidence="1" id="KW-1133">Transmembrane helix</keyword>
<gene>
    <name evidence="2" type="ORF">MUO14_17340</name>
</gene>
<evidence type="ECO:0000313" key="2">
    <source>
        <dbReference type="EMBL" id="UOQ92234.1"/>
    </source>
</evidence>
<organism evidence="2 3">
    <name type="scientific">Halobacillus shinanisalinarum</name>
    <dbReference type="NCBI Taxonomy" id="2932258"/>
    <lineage>
        <taxon>Bacteria</taxon>
        <taxon>Bacillati</taxon>
        <taxon>Bacillota</taxon>
        <taxon>Bacilli</taxon>
        <taxon>Bacillales</taxon>
        <taxon>Bacillaceae</taxon>
        <taxon>Halobacillus</taxon>
    </lineage>
</organism>
<feature type="transmembrane region" description="Helical" evidence="1">
    <location>
        <begin position="125"/>
        <end position="142"/>
    </location>
</feature>
<name>A0ABY4GW92_9BACI</name>
<accession>A0ABY4GW92</accession>
<dbReference type="PANTHER" id="PTHR34821">
    <property type="entry name" value="INNER MEMBRANE PROTEIN YDCZ"/>
    <property type="match status" value="1"/>
</dbReference>
<evidence type="ECO:0000313" key="3">
    <source>
        <dbReference type="Proteomes" id="UP000831880"/>
    </source>
</evidence>
<feature type="transmembrane region" description="Helical" evidence="1">
    <location>
        <begin position="93"/>
        <end position="113"/>
    </location>
</feature>
<protein>
    <submittedName>
        <fullName evidence="2">DMT family transporter</fullName>
    </submittedName>
</protein>
<sequence>MSWLYLLLSIIGGAVLALQAGVNGELGKRMGTIEAAFVAYSAGTLVLLLGTLIFGKGSVGLLFSFQSWKWFIGILGALYIFIMVVAIPKIGAANAIIAAILGQLVIGMVIDHFGLFGVKTLPINLYRIAGIVLMFISLLLFFKR</sequence>
<reference evidence="2 3" key="1">
    <citation type="submission" date="2022-04" db="EMBL/GenBank/DDBJ databases">
        <title>Halobacillus sp. isolated from saltern.</title>
        <authorList>
            <person name="Won M."/>
            <person name="Lee C.-M."/>
            <person name="Woen H.-Y."/>
            <person name="Kwon S.-W."/>
        </authorList>
    </citation>
    <scope>NUCLEOTIDE SEQUENCE [LARGE SCALE GENOMIC DNA]</scope>
    <source>
        <strain evidence="2 3">SSTM10-2</strain>
    </source>
</reference>
<dbReference type="Pfam" id="PF04657">
    <property type="entry name" value="DMT_YdcZ"/>
    <property type="match status" value="1"/>
</dbReference>
<keyword evidence="1" id="KW-0472">Membrane</keyword>
<dbReference type="PANTHER" id="PTHR34821:SF2">
    <property type="entry name" value="INNER MEMBRANE PROTEIN YDCZ"/>
    <property type="match status" value="1"/>
</dbReference>
<evidence type="ECO:0000256" key="1">
    <source>
        <dbReference type="SAM" id="Phobius"/>
    </source>
</evidence>